<dbReference type="AlphaFoldDB" id="A0A2N5WY04"/>
<sequence length="608" mass="67307">MAVAVFVSIAVSIVAQNGLESGMERPFYTLEDFGKELSIAQVQSRKSAGEFVLVTDTRIKAKESGSALWLNFALPAADDEQQTRVLVIGPGYLDEATLYRGTESGPAEFDPMLSGDAIPFTQKPYPHRLHVFPLSSDAGEYYLRATSEGILRINWEIKAESSFRLEDKQQAVGYAILFGFLVCMMLYNLGIYISTGDSAYIYYVSYHFCAAMLIFSLSGYTSQLLWPGYANTTNTSVPLALTGMSLSGLLFVYSFLEFGRLLPSHAKIVRGIFLLVCLLAIPGLLLPYSEGMSYTYSGCLIVLAVIGYAVFVALKEDSAAARLMTITFFSTILPGSLGALGYELGLLPENFFFVHLFEITTAAETLLLSLFLSYRITLAETEMKQAQEKNAALQATFTQRVLARQEEDRNHIARELHDSVGQSLSLLHIHLCSSGRAAADESTSLLSDEQALVLLKQTITDVRQLSHSLHPSHLDRISLISAIGEFTRQLRGDGLPVFKMLMEVEETEIPEKKKIHLYRIVQEAVHNVISHADASYCHLSLQHVSQGIQLSIRDNGRGFSNRDRENWGLGLTSMTDRANAINATLEIDTQPGEGTRISVRFRVESDHD</sequence>
<evidence type="ECO:0000256" key="7">
    <source>
        <dbReference type="ARBA" id="ARBA00022840"/>
    </source>
</evidence>
<dbReference type="GO" id="GO:0016020">
    <property type="term" value="C:membrane"/>
    <property type="evidence" value="ECO:0007669"/>
    <property type="project" value="InterPro"/>
</dbReference>
<feature type="transmembrane region" description="Helical" evidence="9">
    <location>
        <begin position="321"/>
        <end position="340"/>
    </location>
</feature>
<keyword evidence="9" id="KW-0812">Transmembrane</keyword>
<protein>
    <recommendedName>
        <fullName evidence="2">histidine kinase</fullName>
        <ecNumber evidence="2">2.7.13.3</ecNumber>
    </recommendedName>
</protein>
<dbReference type="GO" id="GO:0005524">
    <property type="term" value="F:ATP binding"/>
    <property type="evidence" value="ECO:0007669"/>
    <property type="project" value="UniProtKB-KW"/>
</dbReference>
<dbReference type="SMART" id="SM00387">
    <property type="entry name" value="HATPase_c"/>
    <property type="match status" value="1"/>
</dbReference>
<feature type="transmembrane region" description="Helical" evidence="9">
    <location>
        <begin position="237"/>
        <end position="256"/>
    </location>
</feature>
<dbReference type="InterPro" id="IPR011623">
    <property type="entry name" value="7TMR_DISM_rcpt_extracell_dom1"/>
</dbReference>
<dbReference type="InterPro" id="IPR036890">
    <property type="entry name" value="HATPase_C_sf"/>
</dbReference>
<dbReference type="PANTHER" id="PTHR24421:SF10">
    <property type="entry name" value="NITRATE_NITRITE SENSOR PROTEIN NARQ"/>
    <property type="match status" value="1"/>
</dbReference>
<dbReference type="PROSITE" id="PS50109">
    <property type="entry name" value="HIS_KIN"/>
    <property type="match status" value="1"/>
</dbReference>
<keyword evidence="6" id="KW-0418">Kinase</keyword>
<evidence type="ECO:0000256" key="2">
    <source>
        <dbReference type="ARBA" id="ARBA00012438"/>
    </source>
</evidence>
<keyword evidence="5" id="KW-0547">Nucleotide-binding</keyword>
<keyword evidence="3" id="KW-0597">Phosphoprotein</keyword>
<dbReference type="GO" id="GO:0046983">
    <property type="term" value="F:protein dimerization activity"/>
    <property type="evidence" value="ECO:0007669"/>
    <property type="project" value="InterPro"/>
</dbReference>
<reference evidence="11 12" key="1">
    <citation type="submission" date="2018-01" db="EMBL/GenBank/DDBJ databases">
        <title>The draft genome sequence of Halioglobus lutimaris HF004.</title>
        <authorList>
            <person name="Du Z.-J."/>
            <person name="Shi M.-J."/>
        </authorList>
    </citation>
    <scope>NUCLEOTIDE SEQUENCE [LARGE SCALE GENOMIC DNA]</scope>
    <source>
        <strain evidence="11 12">HF004</strain>
    </source>
</reference>
<dbReference type="Gene3D" id="3.30.565.10">
    <property type="entry name" value="Histidine kinase-like ATPase, C-terminal domain"/>
    <property type="match status" value="1"/>
</dbReference>
<evidence type="ECO:0000256" key="1">
    <source>
        <dbReference type="ARBA" id="ARBA00000085"/>
    </source>
</evidence>
<evidence type="ECO:0000256" key="3">
    <source>
        <dbReference type="ARBA" id="ARBA00022553"/>
    </source>
</evidence>
<proteinExistence type="predicted"/>
<dbReference type="Pfam" id="PF07696">
    <property type="entry name" value="7TMR-DISMED2"/>
    <property type="match status" value="1"/>
</dbReference>
<evidence type="ECO:0000313" key="12">
    <source>
        <dbReference type="Proteomes" id="UP000235005"/>
    </source>
</evidence>
<dbReference type="InterPro" id="IPR003594">
    <property type="entry name" value="HATPase_dom"/>
</dbReference>
<accession>A0A2N5WY04</accession>
<evidence type="ECO:0000313" key="11">
    <source>
        <dbReference type="EMBL" id="PLW67120.1"/>
    </source>
</evidence>
<keyword evidence="4" id="KW-0808">Transferase</keyword>
<dbReference type="PANTHER" id="PTHR24421">
    <property type="entry name" value="NITRATE/NITRITE SENSOR PROTEIN NARX-RELATED"/>
    <property type="match status" value="1"/>
</dbReference>
<dbReference type="Proteomes" id="UP000235005">
    <property type="component" value="Unassembled WGS sequence"/>
</dbReference>
<dbReference type="EC" id="2.7.13.3" evidence="2"/>
<keyword evidence="9" id="KW-1133">Transmembrane helix</keyword>
<comment type="catalytic activity">
    <reaction evidence="1">
        <text>ATP + protein L-histidine = ADP + protein N-phospho-L-histidine.</text>
        <dbReference type="EC" id="2.7.13.3"/>
    </reaction>
</comment>
<dbReference type="GO" id="GO:0000155">
    <property type="term" value="F:phosphorelay sensor kinase activity"/>
    <property type="evidence" value="ECO:0007669"/>
    <property type="project" value="InterPro"/>
</dbReference>
<evidence type="ECO:0000256" key="6">
    <source>
        <dbReference type="ARBA" id="ARBA00022777"/>
    </source>
</evidence>
<dbReference type="InterPro" id="IPR050482">
    <property type="entry name" value="Sensor_HK_TwoCompSys"/>
</dbReference>
<feature type="transmembrane region" description="Helical" evidence="9">
    <location>
        <begin position="294"/>
        <end position="314"/>
    </location>
</feature>
<dbReference type="Pfam" id="PF02518">
    <property type="entry name" value="HATPase_c"/>
    <property type="match status" value="1"/>
</dbReference>
<dbReference type="Gene3D" id="1.20.5.1930">
    <property type="match status" value="1"/>
</dbReference>
<gene>
    <name evidence="11" type="ORF">C0039_18575</name>
</gene>
<evidence type="ECO:0000256" key="8">
    <source>
        <dbReference type="ARBA" id="ARBA00023012"/>
    </source>
</evidence>
<dbReference type="Gene3D" id="2.60.40.2380">
    <property type="match status" value="1"/>
</dbReference>
<feature type="transmembrane region" description="Helical" evidence="9">
    <location>
        <begin position="200"/>
        <end position="217"/>
    </location>
</feature>
<dbReference type="SUPFAM" id="SSF55874">
    <property type="entry name" value="ATPase domain of HSP90 chaperone/DNA topoisomerase II/histidine kinase"/>
    <property type="match status" value="1"/>
</dbReference>
<comment type="caution">
    <text evidence="11">The sequence shown here is derived from an EMBL/GenBank/DDBJ whole genome shotgun (WGS) entry which is preliminary data.</text>
</comment>
<keyword evidence="7" id="KW-0067">ATP-binding</keyword>
<dbReference type="InterPro" id="IPR011622">
    <property type="entry name" value="7TMR_DISM_rcpt_extracell_dom2"/>
</dbReference>
<feature type="transmembrane region" description="Helical" evidence="9">
    <location>
        <begin position="352"/>
        <end position="374"/>
    </location>
</feature>
<feature type="domain" description="Histidine kinase" evidence="10">
    <location>
        <begin position="517"/>
        <end position="605"/>
    </location>
</feature>
<dbReference type="CDD" id="cd16917">
    <property type="entry name" value="HATPase_UhpB-NarQ-NarX-like"/>
    <property type="match status" value="1"/>
</dbReference>
<dbReference type="InterPro" id="IPR011712">
    <property type="entry name" value="Sig_transdc_His_kin_sub3_dim/P"/>
</dbReference>
<evidence type="ECO:0000259" key="10">
    <source>
        <dbReference type="PROSITE" id="PS50109"/>
    </source>
</evidence>
<feature type="transmembrane region" description="Helical" evidence="9">
    <location>
        <begin position="171"/>
        <end position="193"/>
    </location>
</feature>
<evidence type="ECO:0000256" key="5">
    <source>
        <dbReference type="ARBA" id="ARBA00022741"/>
    </source>
</evidence>
<organism evidence="11 12">
    <name type="scientific">Pseudohalioglobus lutimaris</name>
    <dbReference type="NCBI Taxonomy" id="1737061"/>
    <lineage>
        <taxon>Bacteria</taxon>
        <taxon>Pseudomonadati</taxon>
        <taxon>Pseudomonadota</taxon>
        <taxon>Gammaproteobacteria</taxon>
        <taxon>Cellvibrionales</taxon>
        <taxon>Halieaceae</taxon>
        <taxon>Pseudohalioglobus</taxon>
    </lineage>
</organism>
<dbReference type="Pfam" id="PF07695">
    <property type="entry name" value="7TMR-DISM_7TM"/>
    <property type="match status" value="1"/>
</dbReference>
<evidence type="ECO:0000256" key="9">
    <source>
        <dbReference type="SAM" id="Phobius"/>
    </source>
</evidence>
<keyword evidence="12" id="KW-1185">Reference proteome</keyword>
<keyword evidence="8" id="KW-0902">Two-component regulatory system</keyword>
<name>A0A2N5WY04_9GAMM</name>
<keyword evidence="9" id="KW-0472">Membrane</keyword>
<dbReference type="InterPro" id="IPR005467">
    <property type="entry name" value="His_kinase_dom"/>
</dbReference>
<dbReference type="EMBL" id="PKUS01000037">
    <property type="protein sequence ID" value="PLW67120.1"/>
    <property type="molecule type" value="Genomic_DNA"/>
</dbReference>
<feature type="transmembrane region" description="Helical" evidence="9">
    <location>
        <begin position="268"/>
        <end position="288"/>
    </location>
</feature>
<dbReference type="Pfam" id="PF07730">
    <property type="entry name" value="HisKA_3"/>
    <property type="match status" value="1"/>
</dbReference>
<evidence type="ECO:0000256" key="4">
    <source>
        <dbReference type="ARBA" id="ARBA00022679"/>
    </source>
</evidence>